<evidence type="ECO:0000313" key="1">
    <source>
        <dbReference type="EMBL" id="WUN84166.1"/>
    </source>
</evidence>
<evidence type="ECO:0000313" key="2">
    <source>
        <dbReference type="Proteomes" id="UP001432312"/>
    </source>
</evidence>
<dbReference type="RefSeq" id="WP_328741131.1">
    <property type="nucleotide sequence ID" value="NZ_CP108036.1"/>
</dbReference>
<sequence length="305" mass="31968">MSGPPTGGLLLCRAEPLAARSPAHLLRLRLLLAPAGAWTVLVPEDKPWLAGEEGAAEAFSGWGSTIAVGTDWPVLGLWWEGGRAGFSLAGGFRRTVSQEWDAAGRPSGDPDAMRTLAARLGLDPVLDLEELERLTRPDSAPGVDGPARLRGLTALLTRAGLTLPPGLTPGEPADRLRGAARMAPGVEALEWSGRRDALRARLDVVEGGPLGPWVRGPRARRLGAAQVAAGAPLLAWAARRRSPAWAAAGAFLLAQGALSLAYDRARARSQPAGARRGPGQAASSRGLAWWCSHARYGGVRRAASR</sequence>
<dbReference type="EMBL" id="CP108036">
    <property type="protein sequence ID" value="WUN84166.1"/>
    <property type="molecule type" value="Genomic_DNA"/>
</dbReference>
<keyword evidence="2" id="KW-1185">Reference proteome</keyword>
<protein>
    <submittedName>
        <fullName evidence="1">Uncharacterized protein</fullName>
    </submittedName>
</protein>
<name>A0ABZ1QNA1_9ACTN</name>
<organism evidence="1 2">
    <name type="scientific">Streptomyces erythrochromogenes</name>
    <dbReference type="NCBI Taxonomy" id="285574"/>
    <lineage>
        <taxon>Bacteria</taxon>
        <taxon>Bacillati</taxon>
        <taxon>Actinomycetota</taxon>
        <taxon>Actinomycetes</taxon>
        <taxon>Kitasatosporales</taxon>
        <taxon>Streptomycetaceae</taxon>
        <taxon>Streptomyces</taxon>
    </lineage>
</organism>
<gene>
    <name evidence="1" type="ORF">OHA91_13305</name>
</gene>
<dbReference type="GeneID" id="95497028"/>
<proteinExistence type="predicted"/>
<accession>A0ABZ1QNA1</accession>
<reference evidence="1" key="1">
    <citation type="submission" date="2022-10" db="EMBL/GenBank/DDBJ databases">
        <title>The complete genomes of actinobacterial strains from the NBC collection.</title>
        <authorList>
            <person name="Joergensen T.S."/>
            <person name="Alvarez Arevalo M."/>
            <person name="Sterndorff E.B."/>
            <person name="Faurdal D."/>
            <person name="Vuksanovic O."/>
            <person name="Mourched A.-S."/>
            <person name="Charusanti P."/>
            <person name="Shaw S."/>
            <person name="Blin K."/>
            <person name="Weber T."/>
        </authorList>
    </citation>
    <scope>NUCLEOTIDE SEQUENCE</scope>
    <source>
        <strain evidence="1">NBC_00303</strain>
    </source>
</reference>
<dbReference type="Proteomes" id="UP001432312">
    <property type="component" value="Chromosome"/>
</dbReference>